<organism evidence="1 2">
    <name type="scientific">Nephila pilipes</name>
    <name type="common">Giant wood spider</name>
    <name type="synonym">Nephila maculata</name>
    <dbReference type="NCBI Taxonomy" id="299642"/>
    <lineage>
        <taxon>Eukaryota</taxon>
        <taxon>Metazoa</taxon>
        <taxon>Ecdysozoa</taxon>
        <taxon>Arthropoda</taxon>
        <taxon>Chelicerata</taxon>
        <taxon>Arachnida</taxon>
        <taxon>Araneae</taxon>
        <taxon>Araneomorphae</taxon>
        <taxon>Entelegynae</taxon>
        <taxon>Araneoidea</taxon>
        <taxon>Nephilidae</taxon>
        <taxon>Nephila</taxon>
    </lineage>
</organism>
<dbReference type="EMBL" id="BMAW01021692">
    <property type="protein sequence ID" value="GFT74257.1"/>
    <property type="molecule type" value="Genomic_DNA"/>
</dbReference>
<dbReference type="Proteomes" id="UP000887013">
    <property type="component" value="Unassembled WGS sequence"/>
</dbReference>
<sequence length="120" mass="13458">MFRYNTNVSEGLYEGGFGASNRVCLVLLEERYDDCCTMLQPQEAALISEFSLSLSPKSTSLQYNKETEIQIRSLFEANIIKPSHNLYAAPVTLVMKKDKSMKALMCIHTGILNQANKTDS</sequence>
<evidence type="ECO:0000313" key="1">
    <source>
        <dbReference type="EMBL" id="GFT74257.1"/>
    </source>
</evidence>
<evidence type="ECO:0000313" key="2">
    <source>
        <dbReference type="Proteomes" id="UP000887013"/>
    </source>
</evidence>
<dbReference type="InterPro" id="IPR043502">
    <property type="entry name" value="DNA/RNA_pol_sf"/>
</dbReference>
<dbReference type="OrthoDB" id="6427440at2759"/>
<dbReference type="Gene3D" id="3.10.10.10">
    <property type="entry name" value="HIV Type 1 Reverse Transcriptase, subunit A, domain 1"/>
    <property type="match status" value="1"/>
</dbReference>
<dbReference type="SUPFAM" id="SSF56672">
    <property type="entry name" value="DNA/RNA polymerases"/>
    <property type="match status" value="1"/>
</dbReference>
<reference evidence="1" key="1">
    <citation type="submission" date="2020-08" db="EMBL/GenBank/DDBJ databases">
        <title>Multicomponent nature underlies the extraordinary mechanical properties of spider dragline silk.</title>
        <authorList>
            <person name="Kono N."/>
            <person name="Nakamura H."/>
            <person name="Mori M."/>
            <person name="Yoshida Y."/>
            <person name="Ohtoshi R."/>
            <person name="Malay A.D."/>
            <person name="Moran D.A.P."/>
            <person name="Tomita M."/>
            <person name="Numata K."/>
            <person name="Arakawa K."/>
        </authorList>
    </citation>
    <scope>NUCLEOTIDE SEQUENCE</scope>
</reference>
<proteinExistence type="predicted"/>
<name>A0A8X6PNT2_NEPPI</name>
<accession>A0A8X6PNT2</accession>
<dbReference type="AlphaFoldDB" id="A0A8X6PNT2"/>
<dbReference type="GO" id="GO:0071897">
    <property type="term" value="P:DNA biosynthetic process"/>
    <property type="evidence" value="ECO:0007669"/>
    <property type="project" value="UniProtKB-ARBA"/>
</dbReference>
<protein>
    <submittedName>
        <fullName evidence="1">Uncharacterized protein</fullName>
    </submittedName>
</protein>
<gene>
    <name evidence="1" type="ORF">NPIL_138661</name>
</gene>
<keyword evidence="2" id="KW-1185">Reference proteome</keyword>
<comment type="caution">
    <text evidence="1">The sequence shown here is derived from an EMBL/GenBank/DDBJ whole genome shotgun (WGS) entry which is preliminary data.</text>
</comment>